<feature type="chain" id="PRO_5028802502" evidence="1">
    <location>
        <begin position="31"/>
        <end position="154"/>
    </location>
</feature>
<keyword evidence="4" id="KW-1185">Reference proteome</keyword>
<organism evidence="3 4">
    <name type="scientific">Constantimarinum furrinae</name>
    <dbReference type="NCBI Taxonomy" id="2562285"/>
    <lineage>
        <taxon>Bacteria</taxon>
        <taxon>Pseudomonadati</taxon>
        <taxon>Bacteroidota</taxon>
        <taxon>Flavobacteriia</taxon>
        <taxon>Flavobacteriales</taxon>
        <taxon>Flavobacteriaceae</taxon>
        <taxon>Altibacter/Constantimarinum group</taxon>
        <taxon>Constantimarinum</taxon>
    </lineage>
</organism>
<dbReference type="SMART" id="SM00450">
    <property type="entry name" value="RHOD"/>
    <property type="match status" value="1"/>
</dbReference>
<dbReference type="Proteomes" id="UP000515514">
    <property type="component" value="Chromosome"/>
</dbReference>
<dbReference type="InterPro" id="IPR052367">
    <property type="entry name" value="Thiosulfate_ST/Rhodanese-like"/>
</dbReference>
<dbReference type="KEGG" id="alti:ALE3EI_1651"/>
<dbReference type="PANTHER" id="PTHR45431:SF3">
    <property type="entry name" value="RHODANESE-LIKE DOMAIN-CONTAINING PROTEIN 15, CHLOROPLASTIC"/>
    <property type="match status" value="1"/>
</dbReference>
<dbReference type="Gene3D" id="3.40.250.10">
    <property type="entry name" value="Rhodanese-like domain"/>
    <property type="match status" value="1"/>
</dbReference>
<dbReference type="PROSITE" id="PS50206">
    <property type="entry name" value="RHODANESE_3"/>
    <property type="match status" value="1"/>
</dbReference>
<evidence type="ECO:0000256" key="1">
    <source>
        <dbReference type="SAM" id="SignalP"/>
    </source>
</evidence>
<evidence type="ECO:0000259" key="2">
    <source>
        <dbReference type="PROSITE" id="PS50206"/>
    </source>
</evidence>
<name>A0A7G8PV37_9FLAO</name>
<dbReference type="InterPro" id="IPR036873">
    <property type="entry name" value="Rhodanese-like_dom_sf"/>
</dbReference>
<proteinExistence type="predicted"/>
<accession>A0A7G8PV37</accession>
<feature type="signal peptide" evidence="1">
    <location>
        <begin position="1"/>
        <end position="30"/>
    </location>
</feature>
<dbReference type="InterPro" id="IPR001763">
    <property type="entry name" value="Rhodanese-like_dom"/>
</dbReference>
<dbReference type="EMBL" id="CP052909">
    <property type="protein sequence ID" value="QNJ98203.1"/>
    <property type="molecule type" value="Genomic_DNA"/>
</dbReference>
<dbReference type="PANTHER" id="PTHR45431">
    <property type="entry name" value="RHODANESE-LIKE DOMAIN-CONTAINING PROTEIN 15, CHLOROPLASTIC"/>
    <property type="match status" value="1"/>
</dbReference>
<reference evidence="3 4" key="1">
    <citation type="submission" date="2020-04" db="EMBL/GenBank/DDBJ databases">
        <title>Genome sequence of Altibacter aquimarinus strain ALE3EI.</title>
        <authorList>
            <person name="Oh H.-M."/>
            <person name="Jang D."/>
        </authorList>
    </citation>
    <scope>NUCLEOTIDE SEQUENCE [LARGE SCALE GENOMIC DNA]</scope>
    <source>
        <strain evidence="3 4">ALE3EI</strain>
    </source>
</reference>
<dbReference type="AlphaFoldDB" id="A0A7G8PV37"/>
<evidence type="ECO:0000313" key="3">
    <source>
        <dbReference type="EMBL" id="QNJ98203.1"/>
    </source>
</evidence>
<protein>
    <submittedName>
        <fullName evidence="3">Thioredoxin</fullName>
    </submittedName>
</protein>
<gene>
    <name evidence="3" type="ORF">ALE3EI_1651</name>
</gene>
<dbReference type="RefSeq" id="WP_233279941.1">
    <property type="nucleotide sequence ID" value="NZ_CP052909.1"/>
</dbReference>
<evidence type="ECO:0000313" key="4">
    <source>
        <dbReference type="Proteomes" id="UP000515514"/>
    </source>
</evidence>
<dbReference type="CDD" id="cd00158">
    <property type="entry name" value="RHOD"/>
    <property type="match status" value="1"/>
</dbReference>
<feature type="domain" description="Rhodanese" evidence="2">
    <location>
        <begin position="64"/>
        <end position="154"/>
    </location>
</feature>
<dbReference type="SUPFAM" id="SSF52821">
    <property type="entry name" value="Rhodanese/Cell cycle control phosphatase"/>
    <property type="match status" value="1"/>
</dbReference>
<sequence length="154" mass="16725">MTFTFRILTSVFLGCSVLLLGACMDNATKASEMNSEVSTSTISEQANSIVVLTVSDFNSAIQQNNQNVQLLDVRTPSEFSDGHIEGAVNLDVNSNSFVRAIQTLDPAMPVYVYCRSGGRSARAAKIMEQEGFKTIFDLEGGITAWTAQDMPTKK</sequence>
<dbReference type="Pfam" id="PF00581">
    <property type="entry name" value="Rhodanese"/>
    <property type="match status" value="1"/>
</dbReference>
<dbReference type="PROSITE" id="PS51257">
    <property type="entry name" value="PROKAR_LIPOPROTEIN"/>
    <property type="match status" value="1"/>
</dbReference>
<keyword evidence="1" id="KW-0732">Signal</keyword>